<dbReference type="Pfam" id="PF07905">
    <property type="entry name" value="PucR"/>
    <property type="match status" value="1"/>
</dbReference>
<evidence type="ECO:0000259" key="2">
    <source>
        <dbReference type="Pfam" id="PF13556"/>
    </source>
</evidence>
<dbReference type="Gene3D" id="1.10.10.2840">
    <property type="entry name" value="PucR C-terminal helix-turn-helix domain"/>
    <property type="match status" value="1"/>
</dbReference>
<dbReference type="RefSeq" id="WP_213147515.1">
    <property type="nucleotide sequence ID" value="NZ_JAGYPE020000058.1"/>
</dbReference>
<comment type="caution">
    <text evidence="3">The sequence shown here is derived from an EMBL/GenBank/DDBJ whole genome shotgun (WGS) entry which is preliminary data.</text>
</comment>
<evidence type="ECO:0000259" key="1">
    <source>
        <dbReference type="Pfam" id="PF07905"/>
    </source>
</evidence>
<evidence type="ECO:0000313" key="3">
    <source>
        <dbReference type="EMBL" id="MBS4187674.1"/>
    </source>
</evidence>
<proteinExistence type="predicted"/>
<dbReference type="InterPro" id="IPR025736">
    <property type="entry name" value="PucR_C-HTH_dom"/>
</dbReference>
<dbReference type="AlphaFoldDB" id="A0A942YEQ1"/>
<feature type="domain" description="Purine catabolism PurC-like" evidence="1">
    <location>
        <begin position="6"/>
        <end position="125"/>
    </location>
</feature>
<dbReference type="InterPro" id="IPR051448">
    <property type="entry name" value="CdaR-like_regulators"/>
</dbReference>
<dbReference type="Proteomes" id="UP000677265">
    <property type="component" value="Unassembled WGS sequence"/>
</dbReference>
<reference evidence="3" key="1">
    <citation type="submission" date="2021-05" db="EMBL/GenBank/DDBJ databases">
        <title>Novel Bacillus species.</title>
        <authorList>
            <person name="Liu G."/>
        </authorList>
    </citation>
    <scope>NUCLEOTIDE SEQUENCE</scope>
    <source>
        <strain evidence="3 5">FJAT-50051</strain>
    </source>
</reference>
<dbReference type="PANTHER" id="PTHR33744">
    <property type="entry name" value="CARBOHYDRATE DIACID REGULATOR"/>
    <property type="match status" value="1"/>
</dbReference>
<dbReference type="EMBL" id="JAGYPE020000058">
    <property type="protein sequence ID" value="MCH6268488.1"/>
    <property type="molecule type" value="Genomic_DNA"/>
</dbReference>
<name>A0A942YEQ1_9BACI</name>
<protein>
    <submittedName>
        <fullName evidence="3">PucR family transcriptional regulator ligand-binding domain-containing protein</fullName>
    </submittedName>
</protein>
<gene>
    <name evidence="4" type="ORF">KHB02_023425</name>
    <name evidence="3" type="ORF">KHB02_40580</name>
</gene>
<sequence>MITMREVLQFPELQKAVVHAGKGGLGRKVRWVHVMDTEDVGLFLEGGEFLLTCGQIWPQNKQAEERLLNSFLRNQISGILFATGRYLTGCPAAALEFGEKNSIPVIEVPYNVPFVKITEQIHLEIIDRHYKKMERSARVPIELRDKLQSSPSYSSICEILAGYLNCPVAITDTANQIYVKASPNVGERVNFQKCINTFIQNKQSQQLMNNAKTVYLSDNPLSYIMNVPIKIEGITRGALWLISPGQKVNEEFAYSLDFAADLLVDIVLNKQDLEARGRQLHLELLELLLENPETASIIIEERIQELGIEQQKHWLAGLILVGVNNLTSPLSIGMESIRDECKKWIDETEGLNGFCEIYKEQLVLFLASNLDKASIKQAVHHLQNNVRNTTAHTAPVVVLGEIKQHVLSFKESYQEAKALAPLVIHQSHSGGAYFSEQLKREMFLYGGLSPKKAMEFRNIILPKELLTEHGTTLYETLKCLALNNYNRDKVTKDLHIHLNTLRYRIKRIEQLFEESLTSPRCQFWIQVALDLESLATEYKESDLKNESEGDIAII</sequence>
<dbReference type="InterPro" id="IPR042070">
    <property type="entry name" value="PucR_C-HTH_sf"/>
</dbReference>
<evidence type="ECO:0000313" key="5">
    <source>
        <dbReference type="Proteomes" id="UP000677265"/>
    </source>
</evidence>
<dbReference type="EMBL" id="JAGYPE010000009">
    <property type="protein sequence ID" value="MBS4187674.1"/>
    <property type="molecule type" value="Genomic_DNA"/>
</dbReference>
<evidence type="ECO:0000313" key="4">
    <source>
        <dbReference type="EMBL" id="MCH6268488.1"/>
    </source>
</evidence>
<dbReference type="InterPro" id="IPR012914">
    <property type="entry name" value="PucR_dom"/>
</dbReference>
<accession>A0A942YEQ1</accession>
<dbReference type="PANTHER" id="PTHR33744:SF7">
    <property type="entry name" value="PUCR FAMILY TRANSCRIPTIONAL REGULATOR"/>
    <property type="match status" value="1"/>
</dbReference>
<dbReference type="Pfam" id="PF13556">
    <property type="entry name" value="HTH_30"/>
    <property type="match status" value="1"/>
</dbReference>
<feature type="domain" description="PucR C-terminal helix-turn-helix" evidence="2">
    <location>
        <begin position="473"/>
        <end position="530"/>
    </location>
</feature>
<organism evidence="3">
    <name type="scientific">Neobacillus citreus</name>
    <dbReference type="NCBI Taxonomy" id="2833578"/>
    <lineage>
        <taxon>Bacteria</taxon>
        <taxon>Bacillati</taxon>
        <taxon>Bacillota</taxon>
        <taxon>Bacilli</taxon>
        <taxon>Bacillales</taxon>
        <taxon>Bacillaceae</taxon>
        <taxon>Neobacillus</taxon>
    </lineage>
</organism>
<keyword evidence="5" id="KW-1185">Reference proteome</keyword>